<dbReference type="Proteomes" id="UP000887159">
    <property type="component" value="Unassembled WGS sequence"/>
</dbReference>
<reference evidence="1" key="1">
    <citation type="submission" date="2020-08" db="EMBL/GenBank/DDBJ databases">
        <title>Multicomponent nature underlies the extraordinary mechanical properties of spider dragline silk.</title>
        <authorList>
            <person name="Kono N."/>
            <person name="Nakamura H."/>
            <person name="Mori M."/>
            <person name="Yoshida Y."/>
            <person name="Ohtoshi R."/>
            <person name="Malay A.D."/>
            <person name="Moran D.A.P."/>
            <person name="Tomita M."/>
            <person name="Numata K."/>
            <person name="Arakawa K."/>
        </authorList>
    </citation>
    <scope>NUCLEOTIDE SEQUENCE</scope>
</reference>
<name>A0A8X7BGD6_TRICX</name>
<protein>
    <submittedName>
        <fullName evidence="1">Uncharacterized protein</fullName>
    </submittedName>
</protein>
<gene>
    <name evidence="1" type="ORF">TNCV_3118361</name>
</gene>
<sequence>MERPLSTFGVLAKGSLTAVHSGSQTLALFFGRSSLCNFTSKAELERTPPRVTSMRYGANHIGGSGWASLAATVCLVITYEWTGMPGHRVCVPLYLSNQEGHVKVVPGT</sequence>
<keyword evidence="2" id="KW-1185">Reference proteome</keyword>
<organism evidence="1 2">
    <name type="scientific">Trichonephila clavipes</name>
    <name type="common">Golden silk orbweaver</name>
    <name type="synonym">Nephila clavipes</name>
    <dbReference type="NCBI Taxonomy" id="2585209"/>
    <lineage>
        <taxon>Eukaryota</taxon>
        <taxon>Metazoa</taxon>
        <taxon>Ecdysozoa</taxon>
        <taxon>Arthropoda</taxon>
        <taxon>Chelicerata</taxon>
        <taxon>Arachnida</taxon>
        <taxon>Araneae</taxon>
        <taxon>Araneomorphae</taxon>
        <taxon>Entelegynae</taxon>
        <taxon>Araneoidea</taxon>
        <taxon>Nephilidae</taxon>
        <taxon>Trichonephila</taxon>
    </lineage>
</organism>
<dbReference type="AlphaFoldDB" id="A0A8X7BGD6"/>
<dbReference type="EMBL" id="BMAU01021394">
    <property type="protein sequence ID" value="GFY30676.1"/>
    <property type="molecule type" value="Genomic_DNA"/>
</dbReference>
<evidence type="ECO:0000313" key="1">
    <source>
        <dbReference type="EMBL" id="GFY30676.1"/>
    </source>
</evidence>
<comment type="caution">
    <text evidence="1">The sequence shown here is derived from an EMBL/GenBank/DDBJ whole genome shotgun (WGS) entry which is preliminary data.</text>
</comment>
<evidence type="ECO:0000313" key="2">
    <source>
        <dbReference type="Proteomes" id="UP000887159"/>
    </source>
</evidence>
<proteinExistence type="predicted"/>
<accession>A0A8X7BGD6</accession>